<sequence>MKCGPTAPQKRRTCRSNTSSLYLWTFTAPAAKMCRSVCERLRSVSDLLPDVRLFYPSKQGPQELDNAMVKLIVTDIRPLGCRFQMVFERRNEKEIIDQDITIRNGVEPISEEEVREALKKSKIGKASGPGGVTAELWEYGPPLLVRLITKMLNQILEGDEIPEDWKISYISAIHKKKWIRRTPITTGE</sequence>
<gene>
    <name evidence="1" type="ORF">ANN_02881</name>
</gene>
<name>A0ABQ8TXJ3_PERAM</name>
<dbReference type="Proteomes" id="UP001148838">
    <property type="component" value="Unassembled WGS sequence"/>
</dbReference>
<organism evidence="1 2">
    <name type="scientific">Periplaneta americana</name>
    <name type="common">American cockroach</name>
    <name type="synonym">Blatta americana</name>
    <dbReference type="NCBI Taxonomy" id="6978"/>
    <lineage>
        <taxon>Eukaryota</taxon>
        <taxon>Metazoa</taxon>
        <taxon>Ecdysozoa</taxon>
        <taxon>Arthropoda</taxon>
        <taxon>Hexapoda</taxon>
        <taxon>Insecta</taxon>
        <taxon>Pterygota</taxon>
        <taxon>Neoptera</taxon>
        <taxon>Polyneoptera</taxon>
        <taxon>Dictyoptera</taxon>
        <taxon>Blattodea</taxon>
        <taxon>Blattoidea</taxon>
        <taxon>Blattidae</taxon>
        <taxon>Blattinae</taxon>
        <taxon>Periplaneta</taxon>
    </lineage>
</organism>
<reference evidence="1 2" key="1">
    <citation type="journal article" date="2022" name="Allergy">
        <title>Genome assembly and annotation of Periplaneta americana reveal a comprehensive cockroach allergen profile.</title>
        <authorList>
            <person name="Wang L."/>
            <person name="Xiong Q."/>
            <person name="Saelim N."/>
            <person name="Wang L."/>
            <person name="Nong W."/>
            <person name="Wan A.T."/>
            <person name="Shi M."/>
            <person name="Liu X."/>
            <person name="Cao Q."/>
            <person name="Hui J.H.L."/>
            <person name="Sookrung N."/>
            <person name="Leung T.F."/>
            <person name="Tungtrongchitr A."/>
            <person name="Tsui S.K.W."/>
        </authorList>
    </citation>
    <scope>NUCLEOTIDE SEQUENCE [LARGE SCALE GENOMIC DNA]</scope>
    <source>
        <strain evidence="1">PWHHKU_190912</strain>
    </source>
</reference>
<evidence type="ECO:0000313" key="2">
    <source>
        <dbReference type="Proteomes" id="UP001148838"/>
    </source>
</evidence>
<protein>
    <submittedName>
        <fullName evidence="1">Uncharacterized protein</fullName>
    </submittedName>
</protein>
<dbReference type="EMBL" id="JAJSOF020000001">
    <property type="protein sequence ID" value="KAJ4451419.1"/>
    <property type="molecule type" value="Genomic_DNA"/>
</dbReference>
<accession>A0ABQ8TXJ3</accession>
<evidence type="ECO:0000313" key="1">
    <source>
        <dbReference type="EMBL" id="KAJ4451419.1"/>
    </source>
</evidence>
<comment type="caution">
    <text evidence="1">The sequence shown here is derived from an EMBL/GenBank/DDBJ whole genome shotgun (WGS) entry which is preliminary data.</text>
</comment>
<proteinExistence type="predicted"/>
<keyword evidence="2" id="KW-1185">Reference proteome</keyword>